<dbReference type="EMBL" id="CP089281">
    <property type="protein sequence ID" value="USP82466.1"/>
    <property type="molecule type" value="Genomic_DNA"/>
</dbReference>
<sequence length="1518" mass="164652">MSAELLLAVPPTIDLCLKYIKEGRDLCSTLKHANTEVSERCVRLDNNWIRFLSQLNFFQRTYPVMEDEQREVYSQTLDILQNKLGIVVSLLRDLVKPQPGSEEQTSLSTYKVRRWKYAGKKSSLDEAIEDLEKWQGVADQSWFLLLRIANSQVDQALAICGSSNEPRSGTVMKTMKTIRAGLQHTADSNHGVSTAEHVTLSSSDLRSMTTQAIPFCEGIAVATRTHSNGSVSRYILNHIQCEPGAKPQILKRNVRDLVQKLQADDPNTFGLLKCKGFVAELVSAGLIQNLSITLVFRNPPASHDLKSLRDILLHTPASTSITRRLEIARDLAKSVSYVHTFGFVHKNIRPESIIIFNRDNRQSRAALVGFENFRRDEGWTQRRGDDMPDKNLYRHPSRQGFNPRDDYEMRHDIYSLGVCLLEVGLWRSLVDYNRVTGARTLSQLLSGPSLERKESVLPHSGDQIKDCFISLVRCRLPGSMGDRYAEIVETCLTCLDPGNVDFGDEKAFEDENGILVGARYIEKKPANDDTDSCSNAELKTNYNSAAGCQDDCCENQAGDVPDEDSHCSSNTDKVDSIKATKCCGDKPSPTVDTLAPGQDSCCSRLRRPSLERPSGSCVSVVSSVSADSCCAPKAKEAGASIKKSSCTETCCSDEKPPQGTDTCCESKEPGADTCCMDTKTGILQDIKEVQSTTARVDDLEKGLAAKEHVILSISGMTCTGCETKLSRTLATLPSITKLKTSLVLSRAEFDLDTHTQSVAEIIKHLERTTEFKCERITNQGSSLDLICTGDSTDIVKGDWPNGVIEVRVVDKRTIRVDFDAKVIGARDLVEKGWPTPMSLASPSADPTLDAGARHVRHVGYMTLLSILLTIPVLVLAWAPLPNKDQKEITFGSISLAFATVIQVVVAGPFYPKALKALIFSRVIEMDLLIVLSTSAAYIFSVVAFGYLVHHKPLSTGEFFETSTLLVTLIMVGRFIAALARQKAVESISIRSLQTSSATLVRSGIDDADEVIDARLLQYGDVFRVSPDSRIPTDGTVISGVSEIDESMLTGESRPVEKSKGSSVIAGSINGSGVLTVRLTRVPGDNTISTIASMVDEAKLSKPKIQEIADRVAAYFVPVVISITVIVFCIWMAVGTAVQKKPASEATVQAITYAITVLIVSCPCAIGLAVPMVIVVSTGVAAERGVIFKSADAIETAWKTAHVVFDKTGTLTQGRLTISQEEYLNSSASTKALLLGLISSSKHPVSAAVANYLKAEGVAATTVSDPKHLVGKGIEGAFAGRSLRAGNSRWLGLSENTAVQAMLSPGLTAFCFTIDGELAAVFGLKDSLRDDTLQTITQLQKDGITVHVLSGDDEGAVLAVTTQLGIPASNVRSRCTPTEKRDYINELFAAPDSRRSKKPSEKPVVMFCGDGTNDAVALAQASIGVHMNEGTDVAKSAADVVLMRPSIAGVLTAIKVSRKSTHRIWFNFGWSFVYNTFAILLAAGAFVHARIPPEFAGLGELVSVLPVVAAGMLLKWTKI</sequence>
<feature type="transmembrane region" description="Helical" evidence="7">
    <location>
        <begin position="890"/>
        <end position="910"/>
    </location>
</feature>
<evidence type="ECO:0000256" key="7">
    <source>
        <dbReference type="RuleBase" id="RU362081"/>
    </source>
</evidence>
<dbReference type="FunFam" id="2.70.150.10:FF:000002">
    <property type="entry name" value="Copper-transporting ATPase 1, putative"/>
    <property type="match status" value="1"/>
</dbReference>
<keyword evidence="2 7" id="KW-0812">Transmembrane</keyword>
<evidence type="ECO:0000256" key="2">
    <source>
        <dbReference type="ARBA" id="ARBA00022692"/>
    </source>
</evidence>
<keyword evidence="6 7" id="KW-0472">Membrane</keyword>
<protein>
    <submittedName>
        <fullName evidence="11">P-type cation-transporting</fullName>
    </submittedName>
</protein>
<dbReference type="PANTHER" id="PTHR46594:SF4">
    <property type="entry name" value="P-TYPE CATION-TRANSPORTING ATPASE"/>
    <property type="match status" value="1"/>
</dbReference>
<dbReference type="PROSITE" id="PS00154">
    <property type="entry name" value="ATPASE_E1_E2"/>
    <property type="match status" value="1"/>
</dbReference>
<dbReference type="Proteomes" id="UP001056012">
    <property type="component" value="Chromosome 8"/>
</dbReference>
<dbReference type="InterPro" id="IPR011009">
    <property type="entry name" value="Kinase-like_dom_sf"/>
</dbReference>
<organism evidence="11 12">
    <name type="scientific">Curvularia clavata</name>
    <dbReference type="NCBI Taxonomy" id="95742"/>
    <lineage>
        <taxon>Eukaryota</taxon>
        <taxon>Fungi</taxon>
        <taxon>Dikarya</taxon>
        <taxon>Ascomycota</taxon>
        <taxon>Pezizomycotina</taxon>
        <taxon>Dothideomycetes</taxon>
        <taxon>Pleosporomycetidae</taxon>
        <taxon>Pleosporales</taxon>
        <taxon>Pleosporineae</taxon>
        <taxon>Pleosporaceae</taxon>
        <taxon>Curvularia</taxon>
    </lineage>
</organism>
<feature type="domain" description="Protein kinase" evidence="9">
    <location>
        <begin position="172"/>
        <end position="515"/>
    </location>
</feature>
<evidence type="ECO:0000259" key="10">
    <source>
        <dbReference type="PROSITE" id="PS50846"/>
    </source>
</evidence>
<dbReference type="GO" id="GO:0030003">
    <property type="term" value="P:intracellular monoatomic cation homeostasis"/>
    <property type="evidence" value="ECO:0007669"/>
    <property type="project" value="UniProtKB-ARBA"/>
</dbReference>
<dbReference type="InterPro" id="IPR036412">
    <property type="entry name" value="HAD-like_sf"/>
</dbReference>
<dbReference type="Pfam" id="PF00122">
    <property type="entry name" value="E1-E2_ATPase"/>
    <property type="match status" value="1"/>
</dbReference>
<dbReference type="SUPFAM" id="SSF81653">
    <property type="entry name" value="Calcium ATPase, transduction domain A"/>
    <property type="match status" value="1"/>
</dbReference>
<dbReference type="NCBIfam" id="TIGR01511">
    <property type="entry name" value="ATPase-IB1_Cu"/>
    <property type="match status" value="1"/>
</dbReference>
<dbReference type="InterPro" id="IPR044492">
    <property type="entry name" value="P_typ_ATPase_HD_dom"/>
</dbReference>
<dbReference type="InterPro" id="IPR059000">
    <property type="entry name" value="ATPase_P-type_domA"/>
</dbReference>
<accession>A0A9Q8ZFJ8</accession>
<dbReference type="SUPFAM" id="SSF56784">
    <property type="entry name" value="HAD-like"/>
    <property type="match status" value="1"/>
</dbReference>
<keyword evidence="12" id="KW-1185">Reference proteome</keyword>
<dbReference type="GO" id="GO:0004672">
    <property type="term" value="F:protein kinase activity"/>
    <property type="evidence" value="ECO:0007669"/>
    <property type="project" value="InterPro"/>
</dbReference>
<dbReference type="Pfam" id="PF00403">
    <property type="entry name" value="HMA"/>
    <property type="match status" value="1"/>
</dbReference>
<dbReference type="SUPFAM" id="SSF55008">
    <property type="entry name" value="HMA, heavy metal-associated domain"/>
    <property type="match status" value="1"/>
</dbReference>
<comment type="similarity">
    <text evidence="7">Belongs to the cation transport ATPase (P-type) (TC 3.A.3) family. Type IB subfamily.</text>
</comment>
<dbReference type="PROSITE" id="PS50011">
    <property type="entry name" value="PROTEIN_KINASE_DOM"/>
    <property type="match status" value="1"/>
</dbReference>
<dbReference type="SFLD" id="SFLDF00027">
    <property type="entry name" value="p-type_atpase"/>
    <property type="match status" value="1"/>
</dbReference>
<gene>
    <name evidence="11" type="ORF">yc1106_09740</name>
</gene>
<evidence type="ECO:0000256" key="3">
    <source>
        <dbReference type="ARBA" id="ARBA00022723"/>
    </source>
</evidence>
<dbReference type="InterPro" id="IPR001757">
    <property type="entry name" value="P_typ_ATPase"/>
</dbReference>
<name>A0A9Q8ZFJ8_CURCL</name>
<evidence type="ECO:0000313" key="11">
    <source>
        <dbReference type="EMBL" id="USP82466.1"/>
    </source>
</evidence>
<dbReference type="NCBIfam" id="TIGR01525">
    <property type="entry name" value="ATPase-IB_hvy"/>
    <property type="match status" value="1"/>
</dbReference>
<feature type="transmembrane region" description="Helical" evidence="7">
    <location>
        <begin position="858"/>
        <end position="878"/>
    </location>
</feature>
<evidence type="ECO:0000256" key="8">
    <source>
        <dbReference type="SAM" id="MobiDB-lite"/>
    </source>
</evidence>
<dbReference type="Gene3D" id="1.10.510.10">
    <property type="entry name" value="Transferase(Phosphotransferase) domain 1"/>
    <property type="match status" value="1"/>
</dbReference>
<dbReference type="CDD" id="cd00371">
    <property type="entry name" value="HMA"/>
    <property type="match status" value="1"/>
</dbReference>
<feature type="transmembrane region" description="Helical" evidence="7">
    <location>
        <begin position="1111"/>
        <end position="1132"/>
    </location>
</feature>
<dbReference type="InterPro" id="IPR008250">
    <property type="entry name" value="ATPase_P-typ_transduc_dom_A_sf"/>
</dbReference>
<dbReference type="GO" id="GO:0046872">
    <property type="term" value="F:metal ion binding"/>
    <property type="evidence" value="ECO:0007669"/>
    <property type="project" value="UniProtKB-KW"/>
</dbReference>
<dbReference type="Pfam" id="PF00702">
    <property type="entry name" value="Hydrolase"/>
    <property type="match status" value="1"/>
</dbReference>
<dbReference type="InterPro" id="IPR023298">
    <property type="entry name" value="ATPase_P-typ_TM_dom_sf"/>
</dbReference>
<feature type="transmembrane region" description="Helical" evidence="7">
    <location>
        <begin position="1494"/>
        <end position="1513"/>
    </location>
</feature>
<evidence type="ECO:0000256" key="6">
    <source>
        <dbReference type="ARBA" id="ARBA00023136"/>
    </source>
</evidence>
<dbReference type="InterPro" id="IPR036163">
    <property type="entry name" value="HMA_dom_sf"/>
</dbReference>
<comment type="subcellular location">
    <subcellularLocation>
        <location evidence="1 7">Membrane</location>
    </subcellularLocation>
</comment>
<dbReference type="Gene3D" id="2.70.150.10">
    <property type="entry name" value="Calcium-transporting ATPase, cytoplasmic transduction domain A"/>
    <property type="match status" value="1"/>
</dbReference>
<evidence type="ECO:0000256" key="1">
    <source>
        <dbReference type="ARBA" id="ARBA00004370"/>
    </source>
</evidence>
<evidence type="ECO:0000313" key="12">
    <source>
        <dbReference type="Proteomes" id="UP001056012"/>
    </source>
</evidence>
<dbReference type="InterPro" id="IPR027256">
    <property type="entry name" value="P-typ_ATPase_IB"/>
</dbReference>
<dbReference type="NCBIfam" id="TIGR01494">
    <property type="entry name" value="ATPase_P-type"/>
    <property type="match status" value="1"/>
</dbReference>
<keyword evidence="3 7" id="KW-0479">Metal-binding</keyword>
<dbReference type="GO" id="GO:0005524">
    <property type="term" value="F:ATP binding"/>
    <property type="evidence" value="ECO:0007669"/>
    <property type="project" value="UniProtKB-UniRule"/>
</dbReference>
<dbReference type="Pfam" id="PF24534">
    <property type="entry name" value="HMA_PCA1"/>
    <property type="match status" value="1"/>
</dbReference>
<dbReference type="InterPro" id="IPR023214">
    <property type="entry name" value="HAD_sf"/>
</dbReference>
<dbReference type="PRINTS" id="PR00119">
    <property type="entry name" value="CATATPASE"/>
</dbReference>
<keyword evidence="5 7" id="KW-1133">Transmembrane helix</keyword>
<dbReference type="Gene3D" id="3.40.50.1000">
    <property type="entry name" value="HAD superfamily/HAD-like"/>
    <property type="match status" value="1"/>
</dbReference>
<dbReference type="SUPFAM" id="SSF81665">
    <property type="entry name" value="Calcium ATPase, transmembrane domain M"/>
    <property type="match status" value="1"/>
</dbReference>
<dbReference type="PRINTS" id="PR00120">
    <property type="entry name" value="HATPASE"/>
</dbReference>
<feature type="transmembrane region" description="Helical" evidence="7">
    <location>
        <begin position="1463"/>
        <end position="1488"/>
    </location>
</feature>
<dbReference type="GO" id="GO:0016020">
    <property type="term" value="C:membrane"/>
    <property type="evidence" value="ECO:0007669"/>
    <property type="project" value="UniProtKB-SubCell"/>
</dbReference>
<dbReference type="PROSITE" id="PS50846">
    <property type="entry name" value="HMA_2"/>
    <property type="match status" value="1"/>
</dbReference>
<keyword evidence="7" id="KW-0067">ATP-binding</keyword>
<dbReference type="InterPro" id="IPR000719">
    <property type="entry name" value="Prot_kinase_dom"/>
</dbReference>
<dbReference type="PANTHER" id="PTHR46594">
    <property type="entry name" value="P-TYPE CATION-TRANSPORTING ATPASE"/>
    <property type="match status" value="1"/>
</dbReference>
<feature type="domain" description="HMA" evidence="10">
    <location>
        <begin position="707"/>
        <end position="770"/>
    </location>
</feature>
<evidence type="ECO:0000259" key="9">
    <source>
        <dbReference type="PROSITE" id="PS50011"/>
    </source>
</evidence>
<dbReference type="Gene3D" id="3.40.1110.10">
    <property type="entry name" value="Calcium-transporting ATPase, cytoplasmic domain N"/>
    <property type="match status" value="1"/>
</dbReference>
<feature type="transmembrane region" description="Helical" evidence="7">
    <location>
        <begin position="922"/>
        <end position="946"/>
    </location>
</feature>
<feature type="transmembrane region" description="Helical" evidence="7">
    <location>
        <begin position="1152"/>
        <end position="1179"/>
    </location>
</feature>
<dbReference type="InterPro" id="IPR056236">
    <property type="entry name" value="HMA_PCA1"/>
</dbReference>
<dbReference type="GO" id="GO:0019829">
    <property type="term" value="F:ATPase-coupled monoatomic cation transmembrane transporter activity"/>
    <property type="evidence" value="ECO:0007669"/>
    <property type="project" value="InterPro"/>
</dbReference>
<dbReference type="VEuPathDB" id="FungiDB:yc1106_09740"/>
<evidence type="ECO:0000256" key="5">
    <source>
        <dbReference type="ARBA" id="ARBA00022989"/>
    </source>
</evidence>
<dbReference type="Gene3D" id="3.30.70.100">
    <property type="match status" value="1"/>
</dbReference>
<dbReference type="PROSITE" id="PS01229">
    <property type="entry name" value="COF_2"/>
    <property type="match status" value="1"/>
</dbReference>
<evidence type="ECO:0000256" key="4">
    <source>
        <dbReference type="ARBA" id="ARBA00022967"/>
    </source>
</evidence>
<proteinExistence type="inferred from homology"/>
<dbReference type="SFLD" id="SFLDG00002">
    <property type="entry name" value="C1.7:_P-type_atpase_like"/>
    <property type="match status" value="1"/>
</dbReference>
<feature type="region of interest" description="Disordered" evidence="8">
    <location>
        <begin position="379"/>
        <end position="399"/>
    </location>
</feature>
<dbReference type="InterPro" id="IPR018303">
    <property type="entry name" value="ATPase_P-typ_P_site"/>
</dbReference>
<dbReference type="SUPFAM" id="SSF56112">
    <property type="entry name" value="Protein kinase-like (PK-like)"/>
    <property type="match status" value="1"/>
</dbReference>
<keyword evidence="7" id="KW-0547">Nucleotide-binding</keyword>
<dbReference type="GO" id="GO:0016887">
    <property type="term" value="F:ATP hydrolysis activity"/>
    <property type="evidence" value="ECO:0007669"/>
    <property type="project" value="InterPro"/>
</dbReference>
<dbReference type="SFLD" id="SFLDS00003">
    <property type="entry name" value="Haloacid_Dehalogenase"/>
    <property type="match status" value="1"/>
</dbReference>
<dbReference type="InterPro" id="IPR006121">
    <property type="entry name" value="HMA_dom"/>
</dbReference>
<dbReference type="InterPro" id="IPR023299">
    <property type="entry name" value="ATPase_P-typ_cyto_dom_N"/>
</dbReference>
<dbReference type="OrthoDB" id="432719at2759"/>
<keyword evidence="4" id="KW-1278">Translocase</keyword>
<feature type="compositionally biased region" description="Basic and acidic residues" evidence="8">
    <location>
        <begin position="379"/>
        <end position="392"/>
    </location>
</feature>
<reference evidence="11" key="1">
    <citation type="submission" date="2021-12" db="EMBL/GenBank/DDBJ databases">
        <title>Curvularia clavata genome.</title>
        <authorList>
            <person name="Cao Y."/>
        </authorList>
    </citation>
    <scope>NUCLEOTIDE SEQUENCE</scope>
    <source>
        <strain evidence="11">Yc1106</strain>
    </source>
</reference>